<dbReference type="EMBL" id="JAYRBN010000050">
    <property type="protein sequence ID" value="KAL2744787.1"/>
    <property type="molecule type" value="Genomic_DNA"/>
</dbReference>
<sequence>MESLMIYDGGIVDKLSSFHDPKPIVCDRLNGSEQSRLTDSCIVTYDDECLDLSIIFYFLRIRQFTYEHNKLRSSQKNFLLDTLLLLRNDFTAIERNP</sequence>
<dbReference type="AlphaFoldDB" id="A0ABD2CI77"/>
<evidence type="ECO:0000313" key="1">
    <source>
        <dbReference type="EMBL" id="KAL2744787.1"/>
    </source>
</evidence>
<accession>A0ABD2CI77</accession>
<evidence type="ECO:0000313" key="2">
    <source>
        <dbReference type="Proteomes" id="UP001607303"/>
    </source>
</evidence>
<gene>
    <name evidence="1" type="ORF">V1477_007329</name>
</gene>
<comment type="caution">
    <text evidence="1">The sequence shown here is derived from an EMBL/GenBank/DDBJ whole genome shotgun (WGS) entry which is preliminary data.</text>
</comment>
<keyword evidence="2" id="KW-1185">Reference proteome</keyword>
<organism evidence="1 2">
    <name type="scientific">Vespula maculifrons</name>
    <name type="common">Eastern yellow jacket</name>
    <name type="synonym">Wasp</name>
    <dbReference type="NCBI Taxonomy" id="7453"/>
    <lineage>
        <taxon>Eukaryota</taxon>
        <taxon>Metazoa</taxon>
        <taxon>Ecdysozoa</taxon>
        <taxon>Arthropoda</taxon>
        <taxon>Hexapoda</taxon>
        <taxon>Insecta</taxon>
        <taxon>Pterygota</taxon>
        <taxon>Neoptera</taxon>
        <taxon>Endopterygota</taxon>
        <taxon>Hymenoptera</taxon>
        <taxon>Apocrita</taxon>
        <taxon>Aculeata</taxon>
        <taxon>Vespoidea</taxon>
        <taxon>Vespidae</taxon>
        <taxon>Vespinae</taxon>
        <taxon>Vespula</taxon>
    </lineage>
</organism>
<proteinExistence type="predicted"/>
<reference evidence="1 2" key="1">
    <citation type="journal article" date="2024" name="Ann. Entomol. Soc. Am.">
        <title>Genomic analyses of the southern and eastern yellowjacket wasps (Hymenoptera: Vespidae) reveal evolutionary signatures of social life.</title>
        <authorList>
            <person name="Catto M.A."/>
            <person name="Caine P.B."/>
            <person name="Orr S.E."/>
            <person name="Hunt B.G."/>
            <person name="Goodisman M.A.D."/>
        </authorList>
    </citation>
    <scope>NUCLEOTIDE SEQUENCE [LARGE SCALE GENOMIC DNA]</scope>
    <source>
        <strain evidence="1">232</strain>
        <tissue evidence="1">Head and thorax</tissue>
    </source>
</reference>
<protein>
    <submittedName>
        <fullName evidence="1">Uncharacterized protein</fullName>
    </submittedName>
</protein>
<name>A0ABD2CI77_VESMC</name>
<dbReference type="Proteomes" id="UP001607303">
    <property type="component" value="Unassembled WGS sequence"/>
</dbReference>